<evidence type="ECO:0000256" key="3">
    <source>
        <dbReference type="ARBA" id="ARBA00022801"/>
    </source>
</evidence>
<evidence type="ECO:0000259" key="9">
    <source>
        <dbReference type="Pfam" id="PF00768"/>
    </source>
</evidence>
<keyword evidence="10" id="KW-0121">Carboxypeptidase</keyword>
<evidence type="ECO:0000256" key="8">
    <source>
        <dbReference type="SAM" id="MobiDB-lite"/>
    </source>
</evidence>
<proteinExistence type="inferred from homology"/>
<keyword evidence="3" id="KW-0378">Hydrolase</keyword>
<evidence type="ECO:0000256" key="6">
    <source>
        <dbReference type="ARBA" id="ARBA00023316"/>
    </source>
</evidence>
<protein>
    <submittedName>
        <fullName evidence="10">D-alanyl-D-alanine carboxypeptidase</fullName>
    </submittedName>
</protein>
<dbReference type="SUPFAM" id="SSF56601">
    <property type="entry name" value="beta-lactamase/transpeptidase-like"/>
    <property type="match status" value="1"/>
</dbReference>
<feature type="compositionally biased region" description="Basic and acidic residues" evidence="8">
    <location>
        <begin position="10"/>
        <end position="21"/>
    </location>
</feature>
<evidence type="ECO:0000256" key="5">
    <source>
        <dbReference type="ARBA" id="ARBA00022984"/>
    </source>
</evidence>
<feature type="compositionally biased region" description="Low complexity" evidence="8">
    <location>
        <begin position="336"/>
        <end position="347"/>
    </location>
</feature>
<dbReference type="Proteomes" id="UP001551584">
    <property type="component" value="Unassembled WGS sequence"/>
</dbReference>
<feature type="domain" description="Peptidase S11 D-alanyl-D-alanine carboxypeptidase A N-terminal" evidence="9">
    <location>
        <begin position="651"/>
        <end position="843"/>
    </location>
</feature>
<sequence length="979" mass="98873">MEEAVVAGESPDRSKQRDSSADRTPGTGEPVAETAAASAAADPRAAFARTAVAEPPRGGDADAETEADGTDGADGSDRAGGPDGPGVPEQPVERPEAASTAAEGPTATGDAREAVTGPEDAGTATGDADDARDAVEDAPSVAVDAAVPSGDTAGDVPGEPSDDGHEDEPVAREDEPDAEDVSDAREGGSEAGADDAVVGADGDEEPEAGRKVPAYGASAGVDPEGPAGDLADTEETSDAREGGSEAGADDAVVGADGDEEPEAGRKVPAYGASAGVDPEGPAGDLADAEEASDVREDEPEAGTEAESGEELSDAAEDAPVDGRSAGGDRDDEPSAGRDAAASAAPVDGGEDAKAGADDRDADDEPAGAAPADDEPTEAEPADEPAGAAPADDEPADAAPADEPVDAAPADDEPADAAPEGEPGDEPGDEREDAPEDEPGPAAKRPGWAAASPLPAEEKGDGARVPGKAAPSAGKLVDQPTTAIRLGAPGAKPRVDQPTTQLKVGSGPQPATRKPSAPAAGPAAGAAAAGAPAGETAAIPQIGPERTTQQPLPPKPPLDLLAELTNTPPPPDTLPRRVVRRVKIWTPVVVLLAIILAIVQMVRPLPEPSLVLTAEDSHRFGGDAAALPWPDEGQGWMSVTGIGTVDHFGDQKPVPIASVTKSMTAYVIMKEHPLKVGEKGPEIPVDALAEKEGGYDKTGDESTLNSVKEGDKLTLRDALSAVMIPSANNIARLLARWDAGSEEAFVEKMNKTAQDLGMKNTTYTDPSGLKASTVSTAEDQVKLGTEMMKMPGMVDITRQGYWDDPYGNRHYNYNTLVPYDGAIGIKTGSTTKAGGNLLFAATKDVDGETVTIVGAVLGQHKSPILDTVNAVSKTAMLATQKVLASETILKKGDVVGHVDDGLGGRTPVVVSEDVKAVGWAGHEVSLTFEPEENLPHVAPAGTEVGSLTVGDAEGGAVKVPVQLQSDLAEPGAGAKLTRIV</sequence>
<reference evidence="10 11" key="1">
    <citation type="submission" date="2024-06" db="EMBL/GenBank/DDBJ databases">
        <title>The Natural Products Discovery Center: Release of the First 8490 Sequenced Strains for Exploring Actinobacteria Biosynthetic Diversity.</title>
        <authorList>
            <person name="Kalkreuter E."/>
            <person name="Kautsar S.A."/>
            <person name="Yang D."/>
            <person name="Bader C.D."/>
            <person name="Teijaro C.N."/>
            <person name="Fluegel L."/>
            <person name="Davis C.M."/>
            <person name="Simpson J.R."/>
            <person name="Lauterbach L."/>
            <person name="Steele A.D."/>
            <person name="Gui C."/>
            <person name="Meng S."/>
            <person name="Li G."/>
            <person name="Viehrig K."/>
            <person name="Ye F."/>
            <person name="Su P."/>
            <person name="Kiefer A.F."/>
            <person name="Nichols A."/>
            <person name="Cepeda A.J."/>
            <person name="Yan W."/>
            <person name="Fan B."/>
            <person name="Jiang Y."/>
            <person name="Adhikari A."/>
            <person name="Zheng C.-J."/>
            <person name="Schuster L."/>
            <person name="Cowan T.M."/>
            <person name="Smanski M.J."/>
            <person name="Chevrette M.G."/>
            <person name="De Carvalho L.P.S."/>
            <person name="Shen B."/>
        </authorList>
    </citation>
    <scope>NUCLEOTIDE SEQUENCE [LARGE SCALE GENOMIC DNA]</scope>
    <source>
        <strain evidence="10 11">NPDC048117</strain>
    </source>
</reference>
<feature type="compositionally biased region" description="Low complexity" evidence="8">
    <location>
        <begin position="137"/>
        <end position="151"/>
    </location>
</feature>
<dbReference type="GO" id="GO:0004180">
    <property type="term" value="F:carboxypeptidase activity"/>
    <property type="evidence" value="ECO:0007669"/>
    <property type="project" value="UniProtKB-KW"/>
</dbReference>
<evidence type="ECO:0000256" key="2">
    <source>
        <dbReference type="ARBA" id="ARBA00022729"/>
    </source>
</evidence>
<evidence type="ECO:0000313" key="10">
    <source>
        <dbReference type="EMBL" id="MEU9577316.1"/>
    </source>
</evidence>
<evidence type="ECO:0000313" key="11">
    <source>
        <dbReference type="Proteomes" id="UP001551584"/>
    </source>
</evidence>
<dbReference type="PANTHER" id="PTHR21581:SF33">
    <property type="entry name" value="D-ALANYL-D-ALANINE CARBOXYPEPTIDASE DACB"/>
    <property type="match status" value="1"/>
</dbReference>
<keyword evidence="6" id="KW-0961">Cell wall biogenesis/degradation</keyword>
<feature type="compositionally biased region" description="Acidic residues" evidence="8">
    <location>
        <begin position="359"/>
        <end position="382"/>
    </location>
</feature>
<keyword evidence="2" id="KW-0732">Signal</keyword>
<dbReference type="Pfam" id="PF00768">
    <property type="entry name" value="Peptidase_S11"/>
    <property type="match status" value="1"/>
</dbReference>
<keyword evidence="4" id="KW-0133">Cell shape</keyword>
<dbReference type="InterPro" id="IPR012338">
    <property type="entry name" value="Beta-lactam/transpept-like"/>
</dbReference>
<keyword evidence="11" id="KW-1185">Reference proteome</keyword>
<comment type="similarity">
    <text evidence="1 7">Belongs to the peptidase S11 family.</text>
</comment>
<feature type="compositionally biased region" description="Low complexity" evidence="8">
    <location>
        <begin position="30"/>
        <end position="58"/>
    </location>
</feature>
<evidence type="ECO:0000256" key="7">
    <source>
        <dbReference type="RuleBase" id="RU004016"/>
    </source>
</evidence>
<keyword evidence="10" id="KW-0645">Protease</keyword>
<accession>A0ABV3EME9</accession>
<feature type="compositionally biased region" description="Acidic residues" evidence="8">
    <location>
        <begin position="61"/>
        <end position="71"/>
    </location>
</feature>
<dbReference type="InterPro" id="IPR001967">
    <property type="entry name" value="Peptidase_S11_N"/>
</dbReference>
<feature type="compositionally biased region" description="Basic and acidic residues" evidence="8">
    <location>
        <begin position="326"/>
        <end position="335"/>
    </location>
</feature>
<dbReference type="InterPro" id="IPR018044">
    <property type="entry name" value="Peptidase_S11"/>
</dbReference>
<feature type="compositionally biased region" description="Acidic residues" evidence="8">
    <location>
        <begin position="402"/>
        <end position="414"/>
    </location>
</feature>
<evidence type="ECO:0000256" key="4">
    <source>
        <dbReference type="ARBA" id="ARBA00022960"/>
    </source>
</evidence>
<dbReference type="RefSeq" id="WP_359270403.1">
    <property type="nucleotide sequence ID" value="NZ_JBEZNA010000013.1"/>
</dbReference>
<dbReference type="PANTHER" id="PTHR21581">
    <property type="entry name" value="D-ALANYL-D-ALANINE CARBOXYPEPTIDASE"/>
    <property type="match status" value="1"/>
</dbReference>
<gene>
    <name evidence="10" type="ORF">AB0D95_08625</name>
</gene>
<feature type="compositionally biased region" description="Acidic residues" evidence="8">
    <location>
        <begin position="286"/>
        <end position="319"/>
    </location>
</feature>
<name>A0ABV3EME9_9ACTN</name>
<keyword evidence="5" id="KW-0573">Peptidoglycan synthesis</keyword>
<comment type="caution">
    <text evidence="10">The sequence shown here is derived from an EMBL/GenBank/DDBJ whole genome shotgun (WGS) entry which is preliminary data.</text>
</comment>
<dbReference type="Gene3D" id="3.40.710.10">
    <property type="entry name" value="DD-peptidase/beta-lactamase superfamily"/>
    <property type="match status" value="1"/>
</dbReference>
<feature type="compositionally biased region" description="Acidic residues" evidence="8">
    <location>
        <begin position="421"/>
        <end position="438"/>
    </location>
</feature>
<feature type="region of interest" description="Disordered" evidence="8">
    <location>
        <begin position="1"/>
        <end position="533"/>
    </location>
</feature>
<dbReference type="EMBL" id="JBEZNA010000013">
    <property type="protein sequence ID" value="MEU9577316.1"/>
    <property type="molecule type" value="Genomic_DNA"/>
</dbReference>
<evidence type="ECO:0000256" key="1">
    <source>
        <dbReference type="ARBA" id="ARBA00007164"/>
    </source>
</evidence>
<organism evidence="10 11">
    <name type="scientific">Streptomyces chilikensis</name>
    <dbReference type="NCBI Taxonomy" id="1194079"/>
    <lineage>
        <taxon>Bacteria</taxon>
        <taxon>Bacillati</taxon>
        <taxon>Actinomycetota</taxon>
        <taxon>Actinomycetes</taxon>
        <taxon>Kitasatosporales</taxon>
        <taxon>Streptomycetaceae</taxon>
        <taxon>Streptomyces</taxon>
    </lineage>
</organism>
<dbReference type="PRINTS" id="PR00725">
    <property type="entry name" value="DADACBPTASE1"/>
</dbReference>
<feature type="compositionally biased region" description="Low complexity" evidence="8">
    <location>
        <begin position="514"/>
        <end position="533"/>
    </location>
</feature>